<evidence type="ECO:0000256" key="6">
    <source>
        <dbReference type="ARBA" id="ARBA00023315"/>
    </source>
</evidence>
<dbReference type="SUPFAM" id="SSF51161">
    <property type="entry name" value="Trimeric LpxA-like enzymes"/>
    <property type="match status" value="1"/>
</dbReference>
<keyword evidence="2 7" id="KW-0441">Lipid A biosynthesis</keyword>
<feature type="active site" description="Proton acceptor" evidence="7">
    <location>
        <position position="230"/>
    </location>
</feature>
<evidence type="ECO:0000313" key="10">
    <source>
        <dbReference type="Proteomes" id="UP001321445"/>
    </source>
</evidence>
<evidence type="ECO:0000256" key="2">
    <source>
        <dbReference type="ARBA" id="ARBA00022556"/>
    </source>
</evidence>
<evidence type="ECO:0000256" key="4">
    <source>
        <dbReference type="ARBA" id="ARBA00022737"/>
    </source>
</evidence>
<dbReference type="Proteomes" id="UP001321445">
    <property type="component" value="Chromosome"/>
</dbReference>
<dbReference type="Gene3D" id="2.160.10.10">
    <property type="entry name" value="Hexapeptide repeat proteins"/>
    <property type="match status" value="1"/>
</dbReference>
<dbReference type="NCBIfam" id="TIGR01853">
    <property type="entry name" value="lipid_A_lpxD"/>
    <property type="match status" value="1"/>
</dbReference>
<dbReference type="PROSITE" id="PS00101">
    <property type="entry name" value="HEXAPEP_TRANSFERASES"/>
    <property type="match status" value="1"/>
</dbReference>
<dbReference type="EC" id="2.3.1.191" evidence="7"/>
<accession>A0ABN6WV65</accession>
<dbReference type="EMBL" id="AP027370">
    <property type="protein sequence ID" value="BDY12197.1"/>
    <property type="molecule type" value="Genomic_DNA"/>
</dbReference>
<keyword evidence="5 7" id="KW-0443">Lipid metabolism</keyword>
<keyword evidence="3 7" id="KW-0808">Transferase</keyword>
<dbReference type="Pfam" id="PF00132">
    <property type="entry name" value="Hexapep"/>
    <property type="match status" value="3"/>
</dbReference>
<evidence type="ECO:0000259" key="8">
    <source>
        <dbReference type="Pfam" id="PF04613"/>
    </source>
</evidence>
<protein>
    <recommendedName>
        <fullName evidence="7">UDP-3-O-acylglucosamine N-acyltransferase</fullName>
        <ecNumber evidence="7">2.3.1.191</ecNumber>
    </recommendedName>
</protein>
<reference evidence="9 10" key="1">
    <citation type="submission" date="2023-03" db="EMBL/GenBank/DDBJ databases">
        <title>Description of Hydrogenimonas sp. ISO32.</title>
        <authorList>
            <person name="Mino S."/>
            <person name="Fukazawa S."/>
            <person name="Sawabe T."/>
        </authorList>
    </citation>
    <scope>NUCLEOTIDE SEQUENCE [LARGE SCALE GENOMIC DNA]</scope>
    <source>
        <strain evidence="9 10">ISO32</strain>
    </source>
</reference>
<proteinExistence type="inferred from homology"/>
<name>A0ABN6WV65_9BACT</name>
<evidence type="ECO:0000256" key="7">
    <source>
        <dbReference type="HAMAP-Rule" id="MF_00523"/>
    </source>
</evidence>
<evidence type="ECO:0000256" key="5">
    <source>
        <dbReference type="ARBA" id="ARBA00023098"/>
    </source>
</evidence>
<gene>
    <name evidence="7 9" type="primary">lpxD</name>
    <name evidence="9" type="ORF">HCR_05090</name>
</gene>
<dbReference type="RefSeq" id="WP_286337400.1">
    <property type="nucleotide sequence ID" value="NZ_AP027370.1"/>
</dbReference>
<feature type="domain" description="UDP-3-O-[3-hydroxymyristoyl] glucosamine N-acyltransferase non-repeat region" evidence="8">
    <location>
        <begin position="18"/>
        <end position="86"/>
    </location>
</feature>
<evidence type="ECO:0000256" key="3">
    <source>
        <dbReference type="ARBA" id="ARBA00022679"/>
    </source>
</evidence>
<dbReference type="Pfam" id="PF04613">
    <property type="entry name" value="LpxD"/>
    <property type="match status" value="1"/>
</dbReference>
<dbReference type="Gene3D" id="3.40.1390.10">
    <property type="entry name" value="MurE/MurF, N-terminal domain"/>
    <property type="match status" value="1"/>
</dbReference>
<keyword evidence="6 7" id="KW-0012">Acyltransferase</keyword>
<dbReference type="InterPro" id="IPR007691">
    <property type="entry name" value="LpxD"/>
</dbReference>
<dbReference type="PANTHER" id="PTHR43378">
    <property type="entry name" value="UDP-3-O-ACYLGLUCOSAMINE N-ACYLTRANSFERASE"/>
    <property type="match status" value="1"/>
</dbReference>
<dbReference type="CDD" id="cd03352">
    <property type="entry name" value="LbH_LpxD"/>
    <property type="match status" value="1"/>
</dbReference>
<comment type="function">
    <text evidence="7">Catalyzes the N-acylation of UDP-3-O-acylglucosamine using 3-hydroxyacyl-ACP as the acyl donor. Is involved in the biosynthesis of lipid A, a phosphorylated glycolipid that anchors the lipopolysaccharide to the outer membrane of the cell.</text>
</comment>
<dbReference type="NCBIfam" id="NF002060">
    <property type="entry name" value="PRK00892.1"/>
    <property type="match status" value="1"/>
</dbReference>
<keyword evidence="4 7" id="KW-0677">Repeat</keyword>
<dbReference type="InterPro" id="IPR018357">
    <property type="entry name" value="Hexapep_transf_CS"/>
</dbReference>
<evidence type="ECO:0000313" key="9">
    <source>
        <dbReference type="EMBL" id="BDY12197.1"/>
    </source>
</evidence>
<comment type="subunit">
    <text evidence="7">Homotrimer.</text>
</comment>
<keyword evidence="10" id="KW-1185">Reference proteome</keyword>
<comment type="pathway">
    <text evidence="7">Bacterial outer membrane biogenesis; LPS lipid A biosynthesis.</text>
</comment>
<dbReference type="InterPro" id="IPR020573">
    <property type="entry name" value="UDP_GlcNAc_AcTrfase_non-rep"/>
</dbReference>
<evidence type="ECO:0000256" key="1">
    <source>
        <dbReference type="ARBA" id="ARBA00022516"/>
    </source>
</evidence>
<dbReference type="InterPro" id="IPR011004">
    <property type="entry name" value="Trimer_LpxA-like_sf"/>
</dbReference>
<comment type="similarity">
    <text evidence="7">Belongs to the transferase hexapeptide repeat family. LpxD subfamily.</text>
</comment>
<keyword evidence="1 7" id="KW-0444">Lipid biosynthesis</keyword>
<dbReference type="HAMAP" id="MF_00523">
    <property type="entry name" value="LpxD"/>
    <property type="match status" value="1"/>
</dbReference>
<organism evidence="9 10">
    <name type="scientific">Hydrogenimonas cancrithermarum</name>
    <dbReference type="NCBI Taxonomy" id="2993563"/>
    <lineage>
        <taxon>Bacteria</taxon>
        <taxon>Pseudomonadati</taxon>
        <taxon>Campylobacterota</taxon>
        <taxon>Epsilonproteobacteria</taxon>
        <taxon>Campylobacterales</taxon>
        <taxon>Hydrogenimonadaceae</taxon>
        <taxon>Hydrogenimonas</taxon>
    </lineage>
</organism>
<comment type="catalytic activity">
    <reaction evidence="7">
        <text>a UDP-3-O-[(3R)-3-hydroxyacyl]-alpha-D-glucosamine + a (3R)-hydroxyacyl-[ACP] = a UDP-2-N,3-O-bis[(3R)-3-hydroxyacyl]-alpha-D-glucosamine + holo-[ACP] + H(+)</text>
        <dbReference type="Rhea" id="RHEA:53836"/>
        <dbReference type="Rhea" id="RHEA-COMP:9685"/>
        <dbReference type="Rhea" id="RHEA-COMP:9945"/>
        <dbReference type="ChEBI" id="CHEBI:15378"/>
        <dbReference type="ChEBI" id="CHEBI:64479"/>
        <dbReference type="ChEBI" id="CHEBI:78827"/>
        <dbReference type="ChEBI" id="CHEBI:137740"/>
        <dbReference type="ChEBI" id="CHEBI:137748"/>
        <dbReference type="EC" id="2.3.1.191"/>
    </reaction>
</comment>
<dbReference type="InterPro" id="IPR001451">
    <property type="entry name" value="Hexapep"/>
</dbReference>
<dbReference type="PANTHER" id="PTHR43378:SF2">
    <property type="entry name" value="UDP-3-O-ACYLGLUCOSAMINE N-ACYLTRANSFERASE 1, MITOCHONDRIAL-RELATED"/>
    <property type="match status" value="1"/>
</dbReference>
<sequence>MRLSELARELEIEFSGEDREISGIGTLSGATPSQISFLDNPKYLKDLATTNAAAVLISSKHASKVPEGTIALIDEEPYLKLAMASRFFAPKPMKEEGAEPKIGEACIIGENVAFGKDVVIGDRVTIMPGAYVGDDVEIGDDTLIYPNVTIYHQCKIGKRCIVHAGTVIGSDGYGFAHTKAGKHVKLYQLGNVVIEDDVEIGANCAIDRGALESTLIKEGTKIDNLVHVAHNCEIGEYCLITGQVGLSGSTKLGRNVVMGGQSGTAGHLEIGPFATIAARGGVTKSIAGGKVYAGFPLMEHKKWLKLNATLSRLLEKKT</sequence>